<dbReference type="EnsemblPlants" id="Kaladp0044s0076.1.v1.1">
    <property type="protein sequence ID" value="Kaladp0044s0076.1.v1.1"/>
    <property type="gene ID" value="Kaladp0044s0076.v1.1"/>
</dbReference>
<feature type="repeat" description="TPR" evidence="1">
    <location>
        <begin position="273"/>
        <end position="306"/>
    </location>
</feature>
<evidence type="ECO:0000256" key="1">
    <source>
        <dbReference type="PROSITE-ProRule" id="PRU00339"/>
    </source>
</evidence>
<keyword evidence="3" id="KW-1185">Reference proteome</keyword>
<dbReference type="OMA" id="SFQGVFC"/>
<dbReference type="PANTHER" id="PTHR46816">
    <property type="entry name" value="OS01G0273500 PROTEIN"/>
    <property type="match status" value="1"/>
</dbReference>
<dbReference type="Gramene" id="Kaladp0044s0076.1.v1.1">
    <property type="protein sequence ID" value="Kaladp0044s0076.1.v1.1"/>
    <property type="gene ID" value="Kaladp0044s0076.v1.1"/>
</dbReference>
<protein>
    <submittedName>
        <fullName evidence="2">Uncharacterized protein</fullName>
    </submittedName>
</protein>
<evidence type="ECO:0000313" key="3">
    <source>
        <dbReference type="Proteomes" id="UP000594263"/>
    </source>
</evidence>
<organism evidence="2 3">
    <name type="scientific">Kalanchoe fedtschenkoi</name>
    <name type="common">Lavender scallops</name>
    <name type="synonym">South American air plant</name>
    <dbReference type="NCBI Taxonomy" id="63787"/>
    <lineage>
        <taxon>Eukaryota</taxon>
        <taxon>Viridiplantae</taxon>
        <taxon>Streptophyta</taxon>
        <taxon>Embryophyta</taxon>
        <taxon>Tracheophyta</taxon>
        <taxon>Spermatophyta</taxon>
        <taxon>Magnoliopsida</taxon>
        <taxon>eudicotyledons</taxon>
        <taxon>Gunneridae</taxon>
        <taxon>Pentapetalae</taxon>
        <taxon>Saxifragales</taxon>
        <taxon>Crassulaceae</taxon>
        <taxon>Kalanchoe</taxon>
    </lineage>
</organism>
<reference evidence="2" key="1">
    <citation type="submission" date="2021-01" db="UniProtKB">
        <authorList>
            <consortium name="EnsemblPlants"/>
        </authorList>
    </citation>
    <scope>IDENTIFICATION</scope>
</reference>
<name>A0A7N0ZWZ9_KALFE</name>
<dbReference type="Proteomes" id="UP000594263">
    <property type="component" value="Unplaced"/>
</dbReference>
<dbReference type="AlphaFoldDB" id="A0A7N0ZWZ9"/>
<accession>A0A7N0ZWZ9</accession>
<dbReference type="PROSITE" id="PS50005">
    <property type="entry name" value="TPR"/>
    <property type="match status" value="1"/>
</dbReference>
<dbReference type="Gene3D" id="1.25.40.10">
    <property type="entry name" value="Tetratricopeptide repeat domain"/>
    <property type="match status" value="1"/>
</dbReference>
<dbReference type="SUPFAM" id="SSF48452">
    <property type="entry name" value="TPR-like"/>
    <property type="match status" value="1"/>
</dbReference>
<dbReference type="PANTHER" id="PTHR46816:SF1">
    <property type="entry name" value="TETRATRICOPEPTIDE REPEAT (TPR)-LIKE SUPERFAMILY PROTEIN"/>
    <property type="match status" value="1"/>
</dbReference>
<keyword evidence="1" id="KW-0802">TPR repeat</keyword>
<sequence>MVCPPATIIAEKKPWWLSNRKIADRYVRDAKALIATRESSDVAAALILIESALALSPKCDSALEIKARCLLYLRRYREIADMLQDYIPSIKLGSDDSSVSSENSSQPLAKERVKLLSSCSDDSSEDDRAAFKCFSVFDLKKKVMAGICKKSDPEGPWRYLVLGQACCHLGLMEDAMLLIQTGKRLSSAAFRRESNSWTDDSFFTNLAADPNSLAPPPPTESESTTQLLAQIKQLLRRKTAAIAAMDAGVYAEAVRHFSKIVDSRRGGPQGFLAECYMHRAIAYKSAGRIAEAISDCNRTLALDPSCIQALITRSSLLETIRCLPDCLHDLEHLKLLYNSILRDRKLPGPVWKRHNVRYTEIPGKLLTLARKIEELKHRVANGESSNVDYYALMGLRRGCSRAELEKANLVLSLKHKPERVTAFTEKCEFTDSRDLDSVKERVRISAVLLHRLLQKGYVQILGNVVEEEKVEKQLKAAQAALEATALQIKKQTKTQESAAPPPPAPVAIKLELNVADDEVFSQNEACPSPDNNKSSSSSTYKASFCRDLAVVGNLLSQVGFNRPIAVKYEALTCQEIQC</sequence>
<proteinExistence type="predicted"/>
<evidence type="ECO:0000313" key="2">
    <source>
        <dbReference type="EnsemblPlants" id="Kaladp0044s0076.1.v1.1"/>
    </source>
</evidence>
<dbReference type="InterPro" id="IPR011990">
    <property type="entry name" value="TPR-like_helical_dom_sf"/>
</dbReference>
<dbReference type="InterPro" id="IPR019734">
    <property type="entry name" value="TPR_rpt"/>
</dbReference>
<dbReference type="SMART" id="SM00028">
    <property type="entry name" value="TPR"/>
    <property type="match status" value="1"/>
</dbReference>